<feature type="non-terminal residue" evidence="2">
    <location>
        <position position="128"/>
    </location>
</feature>
<proteinExistence type="predicted"/>
<keyword evidence="3" id="KW-1185">Reference proteome</keyword>
<evidence type="ECO:0000256" key="1">
    <source>
        <dbReference type="SAM" id="Coils"/>
    </source>
</evidence>
<comment type="caution">
    <text evidence="2">The sequence shown here is derived from an EMBL/GenBank/DDBJ whole genome shotgun (WGS) entry which is preliminary data.</text>
</comment>
<keyword evidence="1" id="KW-0175">Coiled coil</keyword>
<organism evidence="2 3">
    <name type="scientific">Funneliformis caledonium</name>
    <dbReference type="NCBI Taxonomy" id="1117310"/>
    <lineage>
        <taxon>Eukaryota</taxon>
        <taxon>Fungi</taxon>
        <taxon>Fungi incertae sedis</taxon>
        <taxon>Mucoromycota</taxon>
        <taxon>Glomeromycotina</taxon>
        <taxon>Glomeromycetes</taxon>
        <taxon>Glomerales</taxon>
        <taxon>Glomeraceae</taxon>
        <taxon>Funneliformis</taxon>
    </lineage>
</organism>
<feature type="coiled-coil region" evidence="1">
    <location>
        <begin position="62"/>
        <end position="110"/>
    </location>
</feature>
<reference evidence="2" key="1">
    <citation type="submission" date="2021-06" db="EMBL/GenBank/DDBJ databases">
        <authorList>
            <person name="Kallberg Y."/>
            <person name="Tangrot J."/>
            <person name="Rosling A."/>
        </authorList>
    </citation>
    <scope>NUCLEOTIDE SEQUENCE</scope>
    <source>
        <strain evidence="2">UK204</strain>
    </source>
</reference>
<evidence type="ECO:0000313" key="3">
    <source>
        <dbReference type="Proteomes" id="UP000789570"/>
    </source>
</evidence>
<dbReference type="Proteomes" id="UP000789570">
    <property type="component" value="Unassembled WGS sequence"/>
</dbReference>
<dbReference type="EMBL" id="CAJVPQ010003643">
    <property type="protein sequence ID" value="CAG8633876.1"/>
    <property type="molecule type" value="Genomic_DNA"/>
</dbReference>
<sequence>SSSNIPGSKGTPSILLTRDSSSFSLSSLLLDHNQPLSSNITSSLSGRIADNEINLHKVRDWLKNFEDNLLQAKKTIAERDRELQNIQNTLKDAETLNEILQEDLAKITEKSRSLSGGFSSEKVSIEIL</sequence>
<name>A0A9N9GTQ6_9GLOM</name>
<protein>
    <submittedName>
        <fullName evidence="2">4873_t:CDS:1</fullName>
    </submittedName>
</protein>
<dbReference type="AlphaFoldDB" id="A0A9N9GTQ6"/>
<gene>
    <name evidence="2" type="ORF">FCALED_LOCUS10210</name>
</gene>
<evidence type="ECO:0000313" key="2">
    <source>
        <dbReference type="EMBL" id="CAG8633876.1"/>
    </source>
</evidence>
<accession>A0A9N9GTQ6</accession>